<dbReference type="Pfam" id="PF14398">
    <property type="entry name" value="ATPgrasp_YheCD"/>
    <property type="match status" value="1"/>
</dbReference>
<protein>
    <submittedName>
        <fullName evidence="3">Glutathione synthase/RimK-type ligase, ATP-grasp superfamily</fullName>
    </submittedName>
</protein>
<keyword evidence="4" id="KW-1185">Reference proteome</keyword>
<accession>A0A1I7ITX0</accession>
<dbReference type="InterPro" id="IPR011761">
    <property type="entry name" value="ATP-grasp"/>
</dbReference>
<organism evidence="3 4">
    <name type="scientific">Alicyclobacillus macrosporangiidus</name>
    <dbReference type="NCBI Taxonomy" id="392015"/>
    <lineage>
        <taxon>Bacteria</taxon>
        <taxon>Bacillati</taxon>
        <taxon>Bacillota</taxon>
        <taxon>Bacilli</taxon>
        <taxon>Bacillales</taxon>
        <taxon>Alicyclobacillaceae</taxon>
        <taxon>Alicyclobacillus</taxon>
    </lineage>
</organism>
<keyword evidence="1" id="KW-0067">ATP-binding</keyword>
<keyword evidence="3" id="KW-0436">Ligase</keyword>
<evidence type="ECO:0000313" key="4">
    <source>
        <dbReference type="Proteomes" id="UP000183508"/>
    </source>
</evidence>
<name>A0A1I7ITX0_9BACL</name>
<dbReference type="GO" id="GO:0005524">
    <property type="term" value="F:ATP binding"/>
    <property type="evidence" value="ECO:0007669"/>
    <property type="project" value="UniProtKB-UniRule"/>
</dbReference>
<feature type="domain" description="ATP-grasp" evidence="2">
    <location>
        <begin position="358"/>
        <end position="419"/>
    </location>
</feature>
<dbReference type="Gene3D" id="3.30.470.20">
    <property type="entry name" value="ATP-grasp fold, B domain"/>
    <property type="match status" value="1"/>
</dbReference>
<dbReference type="STRING" id="392015.SAMN05421543_107111"/>
<dbReference type="GO" id="GO:0046872">
    <property type="term" value="F:metal ion binding"/>
    <property type="evidence" value="ECO:0007669"/>
    <property type="project" value="InterPro"/>
</dbReference>
<evidence type="ECO:0000256" key="1">
    <source>
        <dbReference type="PROSITE-ProRule" id="PRU00409"/>
    </source>
</evidence>
<proteinExistence type="predicted"/>
<dbReference type="InterPro" id="IPR026838">
    <property type="entry name" value="YheC/D"/>
</dbReference>
<evidence type="ECO:0000259" key="2">
    <source>
        <dbReference type="PROSITE" id="PS50975"/>
    </source>
</evidence>
<dbReference type="EMBL" id="FPBV01000007">
    <property type="protein sequence ID" value="SFU76318.1"/>
    <property type="molecule type" value="Genomic_DNA"/>
</dbReference>
<evidence type="ECO:0000313" key="3">
    <source>
        <dbReference type="EMBL" id="SFU76318.1"/>
    </source>
</evidence>
<gene>
    <name evidence="3" type="ORF">SAMN05421543_107111</name>
</gene>
<dbReference type="AlphaFoldDB" id="A0A1I7ITX0"/>
<sequence length="439" mass="49008">MRKTKSCSRKWTWRNGDGGGRRVGLTGARAGFLWGGNAPFLFHATDAAEEAEGDGVRLGLYVNVEPNRTRPFGEQTRMCADLWRVGQAYGVEVVVLPPGYARHGRGFLYDPARDRWQAGKIALPDVVLRRSGSFRAAPARVREDLALFVRRGVLHTLPRAVSNKWTFYRLLTGDRQLQPFAPWTRLAHNVQDVYDALLQAPDVYVKPLAGAQGISIYRVRRSAAGGDVRWEERVVPRDAKPHGKTFQPSTRVRQASFQDFSSFQSFWRRTGLEQCLVQETIPLPHTRDGRPFDFRWLVQYVDGPDIIARVARVGAIGSVTTNIHTGGQAILAEEALSLAGLSQHAQILSRLDDVALAVAERLWQTYGAYAEVGVDLGLRSDGTPVVFEVNPTPGRRMLRSLDRRVRELSLEALVEYAIRATRVHSPGSTRKGESTDEGW</sequence>
<keyword evidence="1" id="KW-0547">Nucleotide-binding</keyword>
<dbReference type="Proteomes" id="UP000183508">
    <property type="component" value="Unassembled WGS sequence"/>
</dbReference>
<dbReference type="SUPFAM" id="SSF56059">
    <property type="entry name" value="Glutathione synthetase ATP-binding domain-like"/>
    <property type="match status" value="1"/>
</dbReference>
<dbReference type="PROSITE" id="PS50975">
    <property type="entry name" value="ATP_GRASP"/>
    <property type="match status" value="1"/>
</dbReference>
<reference evidence="4" key="1">
    <citation type="submission" date="2016-10" db="EMBL/GenBank/DDBJ databases">
        <authorList>
            <person name="Varghese N."/>
        </authorList>
    </citation>
    <scope>NUCLEOTIDE SEQUENCE [LARGE SCALE GENOMIC DNA]</scope>
    <source>
        <strain evidence="4">DSM 17980</strain>
    </source>
</reference>
<dbReference type="GO" id="GO:0016874">
    <property type="term" value="F:ligase activity"/>
    <property type="evidence" value="ECO:0007669"/>
    <property type="project" value="UniProtKB-KW"/>
</dbReference>